<organism evidence="2 3">
    <name type="scientific">Roseomonas acroporae</name>
    <dbReference type="NCBI Taxonomy" id="2937791"/>
    <lineage>
        <taxon>Bacteria</taxon>
        <taxon>Pseudomonadati</taxon>
        <taxon>Pseudomonadota</taxon>
        <taxon>Alphaproteobacteria</taxon>
        <taxon>Acetobacterales</taxon>
        <taxon>Roseomonadaceae</taxon>
        <taxon>Roseomonas</taxon>
    </lineage>
</organism>
<evidence type="ECO:0000313" key="2">
    <source>
        <dbReference type="EMBL" id="MCK8788225.1"/>
    </source>
</evidence>
<gene>
    <name evidence="2" type="ORF">M0638_28140</name>
</gene>
<dbReference type="EMBL" id="JALPRX010000224">
    <property type="protein sequence ID" value="MCK8788225.1"/>
    <property type="molecule type" value="Genomic_DNA"/>
</dbReference>
<keyword evidence="1" id="KW-0472">Membrane</keyword>
<keyword evidence="1" id="KW-0812">Transmembrane</keyword>
<sequence>MNHQRPMPERIDAAVNLARLDDTARLHLELMRDDNRRVLPTLSNALLILALDPILAGLVGRDDFKAEFVLRF</sequence>
<dbReference type="Proteomes" id="UP001139516">
    <property type="component" value="Unassembled WGS sequence"/>
</dbReference>
<feature type="transmembrane region" description="Helical" evidence="1">
    <location>
        <begin position="38"/>
        <end position="59"/>
    </location>
</feature>
<evidence type="ECO:0000256" key="1">
    <source>
        <dbReference type="SAM" id="Phobius"/>
    </source>
</evidence>
<evidence type="ECO:0000313" key="3">
    <source>
        <dbReference type="Proteomes" id="UP001139516"/>
    </source>
</evidence>
<feature type="non-terminal residue" evidence="2">
    <location>
        <position position="72"/>
    </location>
</feature>
<dbReference type="RefSeq" id="WP_248670267.1">
    <property type="nucleotide sequence ID" value="NZ_JALPRX010000224.1"/>
</dbReference>
<reference evidence="2" key="1">
    <citation type="submission" date="2022-04" db="EMBL/GenBank/DDBJ databases">
        <title>Roseomonas acroporae sp. nov., isolated from coral Acropora digitifera.</title>
        <authorList>
            <person name="Sun H."/>
        </authorList>
    </citation>
    <scope>NUCLEOTIDE SEQUENCE</scope>
    <source>
        <strain evidence="2">NAR14</strain>
    </source>
</reference>
<proteinExistence type="predicted"/>
<name>A0A9X1YFL0_9PROT</name>
<protein>
    <submittedName>
        <fullName evidence="2">Uncharacterized protein</fullName>
    </submittedName>
</protein>
<accession>A0A9X1YFL0</accession>
<keyword evidence="1" id="KW-1133">Transmembrane helix</keyword>
<comment type="caution">
    <text evidence="2">The sequence shown here is derived from an EMBL/GenBank/DDBJ whole genome shotgun (WGS) entry which is preliminary data.</text>
</comment>
<keyword evidence="3" id="KW-1185">Reference proteome</keyword>
<dbReference type="AlphaFoldDB" id="A0A9X1YFL0"/>